<protein>
    <submittedName>
        <fullName evidence="2">Uncharacterized protein</fullName>
    </submittedName>
</protein>
<proteinExistence type="predicted"/>
<feature type="compositionally biased region" description="Polar residues" evidence="1">
    <location>
        <begin position="1"/>
        <end position="13"/>
    </location>
</feature>
<evidence type="ECO:0000313" key="2">
    <source>
        <dbReference type="EMBL" id="KAF7287122.1"/>
    </source>
</evidence>
<reference evidence="2" key="1">
    <citation type="submission" date="2020-08" db="EMBL/GenBank/DDBJ databases">
        <title>Genome sequencing and assembly of the red palm weevil Rhynchophorus ferrugineus.</title>
        <authorList>
            <person name="Dias G.B."/>
            <person name="Bergman C.M."/>
            <person name="Manee M."/>
        </authorList>
    </citation>
    <scope>NUCLEOTIDE SEQUENCE</scope>
    <source>
        <strain evidence="2">AA-2017</strain>
        <tissue evidence="2">Whole larva</tissue>
    </source>
</reference>
<dbReference type="OrthoDB" id="6755972at2759"/>
<dbReference type="AlphaFoldDB" id="A0A834IX82"/>
<feature type="region of interest" description="Disordered" evidence="1">
    <location>
        <begin position="1"/>
        <end position="26"/>
    </location>
</feature>
<feature type="compositionally biased region" description="Basic and acidic residues" evidence="1">
    <location>
        <begin position="14"/>
        <end position="26"/>
    </location>
</feature>
<accession>A0A834IX82</accession>
<organism evidence="2 3">
    <name type="scientific">Rhynchophorus ferrugineus</name>
    <name type="common">Red palm weevil</name>
    <name type="synonym">Curculio ferrugineus</name>
    <dbReference type="NCBI Taxonomy" id="354439"/>
    <lineage>
        <taxon>Eukaryota</taxon>
        <taxon>Metazoa</taxon>
        <taxon>Ecdysozoa</taxon>
        <taxon>Arthropoda</taxon>
        <taxon>Hexapoda</taxon>
        <taxon>Insecta</taxon>
        <taxon>Pterygota</taxon>
        <taxon>Neoptera</taxon>
        <taxon>Endopterygota</taxon>
        <taxon>Coleoptera</taxon>
        <taxon>Polyphaga</taxon>
        <taxon>Cucujiformia</taxon>
        <taxon>Curculionidae</taxon>
        <taxon>Dryophthorinae</taxon>
        <taxon>Rhynchophorus</taxon>
    </lineage>
</organism>
<sequence>MSDINIESETSLNKSDDDSTDAKESKKCSRIIYRNKYERNDPESKNWWATLFKILEEDAKIPPDKQKALLEEVFPIRLLYKVLSKLSTQSRKFQGNIPEIPKKYEPKVTQIQRVPTITGTKTDKRCSEKSYEDMKVLKSPNMFENIFEPVTRPEAIKSKMYIDFFKRKPSRAAVWRTLPPLSLDEMNLNQKAEAITEKIATDFIEWLRDLGGDEELSLSVPAVIEMFEIGFQTNSATSLKVDVKEIASVPQKVAEARNLPLKAQRAFLHGEIMKDLKASKKKTTYAAFGRRLPSDMQVRPPAENYFKKWLSCDKVPERLASMATVWQGITHLRSTRAYCEFLIERPEIKPPKYLLDCGMLNLKNLRENKSTEFSELSLPNLFSE</sequence>
<evidence type="ECO:0000313" key="3">
    <source>
        <dbReference type="Proteomes" id="UP000625711"/>
    </source>
</evidence>
<keyword evidence="3" id="KW-1185">Reference proteome</keyword>
<comment type="caution">
    <text evidence="2">The sequence shown here is derived from an EMBL/GenBank/DDBJ whole genome shotgun (WGS) entry which is preliminary data.</text>
</comment>
<name>A0A834IX82_RHYFE</name>
<dbReference type="EMBL" id="JAACXV010000016">
    <property type="protein sequence ID" value="KAF7287122.1"/>
    <property type="molecule type" value="Genomic_DNA"/>
</dbReference>
<evidence type="ECO:0000256" key="1">
    <source>
        <dbReference type="SAM" id="MobiDB-lite"/>
    </source>
</evidence>
<dbReference type="Proteomes" id="UP000625711">
    <property type="component" value="Unassembled WGS sequence"/>
</dbReference>
<gene>
    <name evidence="2" type="ORF">GWI33_002499</name>
</gene>